<dbReference type="RefSeq" id="WP_386092503.1">
    <property type="nucleotide sequence ID" value="NZ_JBHRXN010000031.1"/>
</dbReference>
<dbReference type="EC" id="3.6.1.45" evidence="8"/>
<feature type="chain" id="PRO_5044997929" evidence="5">
    <location>
        <begin position="29"/>
        <end position="548"/>
    </location>
</feature>
<dbReference type="Pfam" id="PF02872">
    <property type="entry name" value="5_nucleotid_C"/>
    <property type="match status" value="1"/>
</dbReference>
<feature type="domain" description="Calcineurin-like phosphoesterase" evidence="6">
    <location>
        <begin position="39"/>
        <end position="251"/>
    </location>
</feature>
<dbReference type="InterPro" id="IPR036907">
    <property type="entry name" value="5'-Nucleotdase_C_sf"/>
</dbReference>
<dbReference type="InterPro" id="IPR029052">
    <property type="entry name" value="Metallo-depent_PP-like"/>
</dbReference>
<dbReference type="EMBL" id="JBHRXN010000031">
    <property type="protein sequence ID" value="MFC3533088.1"/>
    <property type="molecule type" value="Genomic_DNA"/>
</dbReference>
<dbReference type="PROSITE" id="PS00786">
    <property type="entry name" value="5_NUCLEOTIDASE_2"/>
    <property type="match status" value="1"/>
</dbReference>
<evidence type="ECO:0000259" key="6">
    <source>
        <dbReference type="Pfam" id="PF00149"/>
    </source>
</evidence>
<evidence type="ECO:0000256" key="4">
    <source>
        <dbReference type="ARBA" id="ARBA00022741"/>
    </source>
</evidence>
<accession>A0ABV7RJL8</accession>
<keyword evidence="5 8" id="KW-0378">Hydrolase</keyword>
<keyword evidence="9" id="KW-1185">Reference proteome</keyword>
<sequence>MKTRHTAIRLSVLASLASLAALPASTLAAPVTDQSYQITIIHTNDHHGRFWKNGDGEYGMAARKNVIEQIRADVRLHGGYSLLLDGGDVNTGVPESDMQDAEPDFKGMNLLGYDAMAVGNHEFDKPPAVLAKQRQWAQFPMLAANIYQGGKRLFAPYKIFNLGGVRVAVMGLTTDDTKKLTNPENTRGIEFRTPAREAARLMPTLKKKADVVIAATHMGHYTDGEHGVNAPGDVEMARQVKGFDLIVGGHSQNPVCMKAENVRNDAYVPGSDCAPDRQNGAWIVQAHEWGKYVGRADFEYRNGEFRLLKYQLIPINLKKTVKGEDGKERKVTYSREIPENSEMLALLKPYQEKGQAVLGVQVGSSDGKLEGDRAIVRKQPTNLGVFIASAMKDKAHADFAIMNAGGIRDSLPAGSISYKDILKVQPFGNTLVYVDMSGKEALAYLQAAAKMSPGSGAFAQFAGVQLRIVGGEVQQALIAGQPIDPARSYRLALNNFTAAGGDGYPRLNTHKGYVNTGYVDADLLRGYFASHGSIKTADFAPGDAVVRQ</sequence>
<dbReference type="InterPro" id="IPR008334">
    <property type="entry name" value="5'-Nucleotdase_C"/>
</dbReference>
<dbReference type="PROSITE" id="PS00785">
    <property type="entry name" value="5_NUCLEOTIDASE_1"/>
    <property type="match status" value="1"/>
</dbReference>
<dbReference type="InterPro" id="IPR006146">
    <property type="entry name" value="5'-Nucleotdase_CS"/>
</dbReference>
<organism evidence="8 9">
    <name type="scientific">Vogesella facilis</name>
    <dbReference type="NCBI Taxonomy" id="1655232"/>
    <lineage>
        <taxon>Bacteria</taxon>
        <taxon>Pseudomonadati</taxon>
        <taxon>Pseudomonadota</taxon>
        <taxon>Betaproteobacteria</taxon>
        <taxon>Neisseriales</taxon>
        <taxon>Chromobacteriaceae</taxon>
        <taxon>Vogesella</taxon>
    </lineage>
</organism>
<dbReference type="Pfam" id="PF00149">
    <property type="entry name" value="Metallophos"/>
    <property type="match status" value="1"/>
</dbReference>
<comment type="similarity">
    <text evidence="1 5">Belongs to the 5'-nucleotidase family.</text>
</comment>
<evidence type="ECO:0000256" key="2">
    <source>
        <dbReference type="ARBA" id="ARBA00022723"/>
    </source>
</evidence>
<dbReference type="GO" id="GO:0008768">
    <property type="term" value="F:UDP-sugar diphosphatase activity"/>
    <property type="evidence" value="ECO:0007669"/>
    <property type="project" value="UniProtKB-EC"/>
</dbReference>
<dbReference type="Proteomes" id="UP001595741">
    <property type="component" value="Unassembled WGS sequence"/>
</dbReference>
<dbReference type="InterPro" id="IPR004843">
    <property type="entry name" value="Calcineurin-like_PHP"/>
</dbReference>
<protein>
    <submittedName>
        <fullName evidence="8">Bifunctional UDP-sugar hydrolase/5'-nucleotidase UshA</fullName>
        <ecNumber evidence="8">3.1.3.5</ecNumber>
        <ecNumber evidence="8">3.6.1.45</ecNumber>
    </submittedName>
</protein>
<evidence type="ECO:0000256" key="5">
    <source>
        <dbReference type="RuleBase" id="RU362119"/>
    </source>
</evidence>
<dbReference type="GO" id="GO:0008253">
    <property type="term" value="F:5'-nucleotidase activity"/>
    <property type="evidence" value="ECO:0007669"/>
    <property type="project" value="UniProtKB-EC"/>
</dbReference>
<dbReference type="Gene3D" id="3.90.780.10">
    <property type="entry name" value="5'-Nucleotidase, C-terminal domain"/>
    <property type="match status" value="1"/>
</dbReference>
<evidence type="ECO:0000259" key="7">
    <source>
        <dbReference type="Pfam" id="PF02872"/>
    </source>
</evidence>
<keyword evidence="4 5" id="KW-0547">Nucleotide-binding</keyword>
<dbReference type="PRINTS" id="PR01607">
    <property type="entry name" value="APYRASEFAMLY"/>
</dbReference>
<gene>
    <name evidence="8" type="primary">ushA</name>
    <name evidence="8" type="ORF">ACFOLG_12965</name>
</gene>
<proteinExistence type="inferred from homology"/>
<dbReference type="EC" id="3.1.3.5" evidence="8"/>
<feature type="signal peptide" evidence="5">
    <location>
        <begin position="1"/>
        <end position="28"/>
    </location>
</feature>
<reference evidence="9" key="1">
    <citation type="journal article" date="2019" name="Int. J. Syst. Evol. Microbiol.">
        <title>The Global Catalogue of Microorganisms (GCM) 10K type strain sequencing project: providing services to taxonomists for standard genome sequencing and annotation.</title>
        <authorList>
            <consortium name="The Broad Institute Genomics Platform"/>
            <consortium name="The Broad Institute Genome Sequencing Center for Infectious Disease"/>
            <person name="Wu L."/>
            <person name="Ma J."/>
        </authorList>
    </citation>
    <scope>NUCLEOTIDE SEQUENCE [LARGE SCALE GENOMIC DNA]</scope>
    <source>
        <strain evidence="9">KCTC 42742</strain>
    </source>
</reference>
<dbReference type="Gene3D" id="3.60.21.10">
    <property type="match status" value="1"/>
</dbReference>
<evidence type="ECO:0000256" key="3">
    <source>
        <dbReference type="ARBA" id="ARBA00022729"/>
    </source>
</evidence>
<dbReference type="PANTHER" id="PTHR11575:SF46">
    <property type="entry name" value="PROTEIN USHA"/>
    <property type="match status" value="1"/>
</dbReference>
<evidence type="ECO:0000313" key="8">
    <source>
        <dbReference type="EMBL" id="MFC3533088.1"/>
    </source>
</evidence>
<keyword evidence="3 5" id="KW-0732">Signal</keyword>
<evidence type="ECO:0000313" key="9">
    <source>
        <dbReference type="Proteomes" id="UP001595741"/>
    </source>
</evidence>
<dbReference type="InterPro" id="IPR006179">
    <property type="entry name" value="5_nucleotidase/apyrase"/>
</dbReference>
<dbReference type="SUPFAM" id="SSF55816">
    <property type="entry name" value="5'-nucleotidase (syn. UDP-sugar hydrolase), C-terminal domain"/>
    <property type="match status" value="1"/>
</dbReference>
<comment type="caution">
    <text evidence="8">The sequence shown here is derived from an EMBL/GenBank/DDBJ whole genome shotgun (WGS) entry which is preliminary data.</text>
</comment>
<feature type="domain" description="5'-Nucleotidase C-terminal" evidence="7">
    <location>
        <begin position="363"/>
        <end position="507"/>
    </location>
</feature>
<evidence type="ECO:0000256" key="1">
    <source>
        <dbReference type="ARBA" id="ARBA00006654"/>
    </source>
</evidence>
<dbReference type="SUPFAM" id="SSF56300">
    <property type="entry name" value="Metallo-dependent phosphatases"/>
    <property type="match status" value="1"/>
</dbReference>
<name>A0ABV7RJL8_9NEIS</name>
<dbReference type="NCBIfam" id="NF007109">
    <property type="entry name" value="PRK09558.1"/>
    <property type="match status" value="1"/>
</dbReference>
<keyword evidence="2" id="KW-0479">Metal-binding</keyword>
<dbReference type="PANTHER" id="PTHR11575">
    <property type="entry name" value="5'-NUCLEOTIDASE-RELATED"/>
    <property type="match status" value="1"/>
</dbReference>